<comment type="subcellular location">
    <subcellularLocation>
        <location evidence="1">Cell membrane</location>
    </subcellularLocation>
</comment>
<keyword evidence="7" id="KW-1185">Reference proteome</keyword>
<reference evidence="6 7" key="1">
    <citation type="journal article" date="2011" name="Stand. Genomic Sci.">
        <title>Complete genome sequence of the thermophilic sulfur-reducer Desulfurobacterium thermolithotrophum type strain (BSA(T)) from a deep-sea hydrothermal vent.</title>
        <authorList>
            <person name="Goker M."/>
            <person name="Daligault H."/>
            <person name="Mwirichia R."/>
            <person name="Lapidus A."/>
            <person name="Lucas S."/>
            <person name="Deshpande S."/>
            <person name="Pagani I."/>
            <person name="Tapia R."/>
            <person name="Cheng J.F."/>
            <person name="Goodwin L."/>
            <person name="Pitluck S."/>
            <person name="Liolios K."/>
            <person name="Ivanova N."/>
            <person name="Mavromatis K."/>
            <person name="Mikhailova N."/>
            <person name="Pati A."/>
            <person name="Chen A."/>
            <person name="Palaniappan K."/>
            <person name="Han C."/>
            <person name="Land M."/>
            <person name="Hauser L."/>
            <person name="Pan C."/>
            <person name="Brambilla E.M."/>
            <person name="Rohde M."/>
            <person name="Spring S."/>
            <person name="Sikorski J."/>
            <person name="Wirth R."/>
            <person name="Detter J.C."/>
            <person name="Woyke T."/>
            <person name="Bristow J."/>
            <person name="Eisen J.A."/>
            <person name="Markowitz V."/>
            <person name="Hugenholtz P."/>
            <person name="Kyrpides N.C."/>
            <person name="Klenk H.P."/>
        </authorList>
    </citation>
    <scope>NUCLEOTIDE SEQUENCE [LARGE SCALE GENOMIC DNA]</scope>
    <source>
        <strain evidence="7">DSM 11699 / BSA</strain>
    </source>
</reference>
<dbReference type="SUPFAM" id="SSF54862">
    <property type="entry name" value="4Fe-4S ferredoxins"/>
    <property type="match status" value="1"/>
</dbReference>
<proteinExistence type="predicted"/>
<dbReference type="KEGG" id="dte:Dester_0264"/>
<feature type="transmembrane region" description="Helical" evidence="4">
    <location>
        <begin position="285"/>
        <end position="308"/>
    </location>
</feature>
<dbReference type="STRING" id="868864.Dester_0264"/>
<dbReference type="Pfam" id="PF12801">
    <property type="entry name" value="Fer4_5"/>
    <property type="match status" value="2"/>
</dbReference>
<keyword evidence="4" id="KW-1133">Transmembrane helix</keyword>
<keyword evidence="4" id="KW-0812">Transmembrane</keyword>
<sequence>MKIQKLRFIVQTAFFLLIAYGIYKYYLFVFYGSNRPDFLDAFLPIVGVYDIIMKIRTGITDPFHPAAMPIMLAVILITFILGKGFCSWICPVGTLLDYITWLRNKLLFIKKIDNVGSKLKNWKYFFALDIPLRSLKYLILGWFLYNILLIPAQMMSMMAQNISAAADIELFKFWIDLFHGKENLFAAILVLILIFSFIIPRFWCKYLCPLGAFYGIFNLFSLTHLRRSPKTCTQCKQCSNCLIGLTPYKTVEFNNSECVMCLQCKSKCTHDAMKLQILGRNVPLWIYPFALIGVFIGIIGLFMAAGIWHSHLTMRDEAYLLLNHGFDVEWARNILMK</sequence>
<dbReference type="PANTHER" id="PTHR30224">
    <property type="entry name" value="ELECTRON TRANSPORT PROTEIN"/>
    <property type="match status" value="1"/>
</dbReference>
<dbReference type="HOGENOM" id="CLU_033147_0_0_0"/>
<protein>
    <submittedName>
        <fullName evidence="6">4Fe-4S ferredoxin iron-sulfur binding domain protein</fullName>
    </submittedName>
</protein>
<dbReference type="RefSeq" id="WP_013637880.1">
    <property type="nucleotide sequence ID" value="NC_015185.1"/>
</dbReference>
<evidence type="ECO:0000256" key="2">
    <source>
        <dbReference type="ARBA" id="ARBA00022475"/>
    </source>
</evidence>
<organism evidence="6 7">
    <name type="scientific">Desulfurobacterium thermolithotrophum (strain DSM 11699 / BSA)</name>
    <dbReference type="NCBI Taxonomy" id="868864"/>
    <lineage>
        <taxon>Bacteria</taxon>
        <taxon>Pseudomonadati</taxon>
        <taxon>Aquificota</taxon>
        <taxon>Aquificia</taxon>
        <taxon>Desulfurobacteriales</taxon>
        <taxon>Desulfurobacteriaceae</taxon>
        <taxon>Desulfurobacterium</taxon>
    </lineage>
</organism>
<dbReference type="InParanoid" id="F0S1R6"/>
<dbReference type="PROSITE" id="PS51379">
    <property type="entry name" value="4FE4S_FER_2"/>
    <property type="match status" value="1"/>
</dbReference>
<dbReference type="AlphaFoldDB" id="F0S1R6"/>
<evidence type="ECO:0000256" key="1">
    <source>
        <dbReference type="ARBA" id="ARBA00004236"/>
    </source>
</evidence>
<dbReference type="GO" id="GO:0005886">
    <property type="term" value="C:plasma membrane"/>
    <property type="evidence" value="ECO:0007669"/>
    <property type="project" value="UniProtKB-SubCell"/>
</dbReference>
<dbReference type="InterPro" id="IPR052378">
    <property type="entry name" value="NosR_regulator"/>
</dbReference>
<dbReference type="Proteomes" id="UP000007102">
    <property type="component" value="Chromosome"/>
</dbReference>
<keyword evidence="3 4" id="KW-0472">Membrane</keyword>
<accession>F0S1R6</accession>
<feature type="transmembrane region" description="Helical" evidence="4">
    <location>
        <begin position="12"/>
        <end position="32"/>
    </location>
</feature>
<dbReference type="eggNOG" id="COG0348">
    <property type="taxonomic scope" value="Bacteria"/>
</dbReference>
<dbReference type="FunCoup" id="F0S1R6">
    <property type="interactions" value="16"/>
</dbReference>
<evidence type="ECO:0000313" key="7">
    <source>
        <dbReference type="Proteomes" id="UP000007102"/>
    </source>
</evidence>
<evidence type="ECO:0000256" key="3">
    <source>
        <dbReference type="ARBA" id="ARBA00023136"/>
    </source>
</evidence>
<evidence type="ECO:0000259" key="5">
    <source>
        <dbReference type="PROSITE" id="PS51379"/>
    </source>
</evidence>
<keyword evidence="2" id="KW-1003">Cell membrane</keyword>
<evidence type="ECO:0000256" key="4">
    <source>
        <dbReference type="SAM" id="Phobius"/>
    </source>
</evidence>
<feature type="transmembrane region" description="Helical" evidence="4">
    <location>
        <begin position="184"/>
        <end position="203"/>
    </location>
</feature>
<dbReference type="EMBL" id="CP002543">
    <property type="protein sequence ID" value="ADY72921.1"/>
    <property type="molecule type" value="Genomic_DNA"/>
</dbReference>
<feature type="domain" description="4Fe-4S ferredoxin-type" evidence="5">
    <location>
        <begin position="249"/>
        <end position="278"/>
    </location>
</feature>
<dbReference type="OrthoDB" id="9806398at2"/>
<dbReference type="PANTHER" id="PTHR30224:SF4">
    <property type="entry name" value="ELECTRON TRANSPORT PROTEIN YCCM-RELATED"/>
    <property type="match status" value="1"/>
</dbReference>
<evidence type="ECO:0000313" key="6">
    <source>
        <dbReference type="EMBL" id="ADY72921.1"/>
    </source>
</evidence>
<gene>
    <name evidence="6" type="ordered locus">Dester_0264</name>
</gene>
<dbReference type="InterPro" id="IPR017896">
    <property type="entry name" value="4Fe4S_Fe-S-bd"/>
</dbReference>
<feature type="transmembrane region" description="Helical" evidence="4">
    <location>
        <begin position="67"/>
        <end position="96"/>
    </location>
</feature>
<reference evidence="7" key="2">
    <citation type="submission" date="2011-02" db="EMBL/GenBank/DDBJ databases">
        <title>The complete genome of Desulfurobacterium thermolithotrophum DSM 11699.</title>
        <authorList>
            <consortium name="US DOE Joint Genome Institute (JGI-PGF)"/>
            <person name="Lucas S."/>
            <person name="Copeland A."/>
            <person name="Lapidus A."/>
            <person name="Bruce D."/>
            <person name="Goodwin L."/>
            <person name="Pitluck S."/>
            <person name="Kyrpides N."/>
            <person name="Mavromatis K."/>
            <person name="Pagani I."/>
            <person name="Ivanova N."/>
            <person name="Mikhailova N."/>
            <person name="Daligault H."/>
            <person name="Detter J.C."/>
            <person name="Tapia R."/>
            <person name="Han C."/>
            <person name="Land M."/>
            <person name="Hauser L."/>
            <person name="Markowitz V."/>
            <person name="Cheng J.-F."/>
            <person name="Hugenholtz P."/>
            <person name="Woyke T."/>
            <person name="Wu D."/>
            <person name="Spring S."/>
            <person name="Brambilla E."/>
            <person name="Klenk H.-P."/>
            <person name="Eisen J.A."/>
        </authorList>
    </citation>
    <scope>NUCLEOTIDE SEQUENCE [LARGE SCALE GENOMIC DNA]</scope>
    <source>
        <strain evidence="7">DSM 11699 / BSA</strain>
    </source>
</reference>
<name>F0S1R6_DESTD</name>